<dbReference type="AlphaFoldDB" id="A0AAD1BVC5"/>
<dbReference type="PANTHER" id="PTHR48069:SF3">
    <property type="entry name" value="DIHYDROFOLATE REDUCTASE"/>
    <property type="match status" value="1"/>
</dbReference>
<dbReference type="GO" id="GO:0004146">
    <property type="term" value="F:dihydrofolate reductase activity"/>
    <property type="evidence" value="ECO:0007669"/>
    <property type="project" value="UniProtKB-EC"/>
</dbReference>
<evidence type="ECO:0000256" key="2">
    <source>
        <dbReference type="ARBA" id="ARBA00009539"/>
    </source>
</evidence>
<dbReference type="InterPro" id="IPR012259">
    <property type="entry name" value="DHFR"/>
</dbReference>
<evidence type="ECO:0000256" key="4">
    <source>
        <dbReference type="ARBA" id="ARBA00022563"/>
    </source>
</evidence>
<dbReference type="EMBL" id="AP014862">
    <property type="protein sequence ID" value="BAU71900.1"/>
    <property type="molecule type" value="Genomic_DNA"/>
</dbReference>
<evidence type="ECO:0000259" key="9">
    <source>
        <dbReference type="PROSITE" id="PS51330"/>
    </source>
</evidence>
<evidence type="ECO:0000256" key="1">
    <source>
        <dbReference type="ARBA" id="ARBA00004903"/>
    </source>
</evidence>
<dbReference type="GO" id="GO:0046452">
    <property type="term" value="P:dihydrofolate metabolic process"/>
    <property type="evidence" value="ECO:0007669"/>
    <property type="project" value="TreeGrafter"/>
</dbReference>
<organism evidence="10 11">
    <name type="scientific">Metapseudomonas furukawaii</name>
    <name type="common">Pseudomonas furukawaii</name>
    <dbReference type="NCBI Taxonomy" id="1149133"/>
    <lineage>
        <taxon>Bacteria</taxon>
        <taxon>Pseudomonadati</taxon>
        <taxon>Pseudomonadota</taxon>
        <taxon>Gammaproteobacteria</taxon>
        <taxon>Pseudomonadales</taxon>
        <taxon>Pseudomonadaceae</taxon>
        <taxon>Metapseudomonas</taxon>
    </lineage>
</organism>
<dbReference type="SUPFAM" id="SSF53597">
    <property type="entry name" value="Dihydrofolate reductase-like"/>
    <property type="match status" value="1"/>
</dbReference>
<dbReference type="GO" id="GO:0046655">
    <property type="term" value="P:folic acid metabolic process"/>
    <property type="evidence" value="ECO:0007669"/>
    <property type="project" value="TreeGrafter"/>
</dbReference>
<dbReference type="GO" id="GO:0070401">
    <property type="term" value="F:NADP+ binding"/>
    <property type="evidence" value="ECO:0007669"/>
    <property type="project" value="UniProtKB-ARBA"/>
</dbReference>
<evidence type="ECO:0000313" key="10">
    <source>
        <dbReference type="EMBL" id="BAU71900.1"/>
    </source>
</evidence>
<dbReference type="Pfam" id="PF00186">
    <property type="entry name" value="DHFR_1"/>
    <property type="match status" value="1"/>
</dbReference>
<feature type="domain" description="DHFR" evidence="9">
    <location>
        <begin position="37"/>
        <end position="200"/>
    </location>
</feature>
<dbReference type="PROSITE" id="PS00075">
    <property type="entry name" value="DHFR_1"/>
    <property type="match status" value="1"/>
</dbReference>
<dbReference type="PIRSF" id="PIRSF000194">
    <property type="entry name" value="DHFR"/>
    <property type="match status" value="1"/>
</dbReference>
<comment type="pathway">
    <text evidence="1">Cofactor biosynthesis; tetrahydrofolate biosynthesis; 5,6,7,8-tetrahydrofolate from 7,8-dihydrofolate: step 1/1.</text>
</comment>
<evidence type="ECO:0000256" key="6">
    <source>
        <dbReference type="ARBA" id="ARBA00023002"/>
    </source>
</evidence>
<keyword evidence="11" id="KW-1185">Reference proteome</keyword>
<dbReference type="GO" id="GO:0046654">
    <property type="term" value="P:tetrahydrofolate biosynthetic process"/>
    <property type="evidence" value="ECO:0007669"/>
    <property type="project" value="InterPro"/>
</dbReference>
<evidence type="ECO:0000256" key="7">
    <source>
        <dbReference type="ARBA" id="ARBA00025067"/>
    </source>
</evidence>
<dbReference type="PRINTS" id="PR00070">
    <property type="entry name" value="DHFR"/>
</dbReference>
<dbReference type="FunFam" id="3.40.430.10:FF:000001">
    <property type="entry name" value="Dihydrofolate reductase"/>
    <property type="match status" value="1"/>
</dbReference>
<dbReference type="PANTHER" id="PTHR48069">
    <property type="entry name" value="DIHYDROFOLATE REDUCTASE"/>
    <property type="match status" value="1"/>
</dbReference>
<reference evidence="11" key="1">
    <citation type="submission" date="2015-05" db="EMBL/GenBank/DDBJ databases">
        <title>Draft genome sequencing of a biphenyl-degrading bacterium, Pseudomonas balearica KF707 (=NBRC110670).</title>
        <authorList>
            <person name="Kimura N."/>
            <person name="Hirose J."/>
            <person name="Watanabe T."/>
            <person name="Suenaga H."/>
            <person name="Fujihara H."/>
            <person name="Noguchi M."/>
            <person name="Hashimoto M."/>
            <person name="Shimodaira J."/>
            <person name="Tsuchikane K."/>
            <person name="Hosoyama A."/>
            <person name="Yamazoe A."/>
            <person name="Fujita N."/>
            <person name="Furukawa K."/>
        </authorList>
    </citation>
    <scope>NUCLEOTIDE SEQUENCE [LARGE SCALE GENOMIC DNA]</scope>
    <source>
        <strain evidence="11">DSM 10086 / NBRC 110670 / KF707</strain>
    </source>
</reference>
<name>A0AAD1BVC5_METFU</name>
<dbReference type="KEGG" id="pfuw:KF707C_2120"/>
<gene>
    <name evidence="10" type="ORF">KF707C_2120</name>
</gene>
<accession>A0AAD1BVC5</accession>
<dbReference type="GO" id="GO:0005829">
    <property type="term" value="C:cytosol"/>
    <property type="evidence" value="ECO:0007669"/>
    <property type="project" value="TreeGrafter"/>
</dbReference>
<dbReference type="EC" id="1.5.1.3" evidence="3"/>
<comment type="function">
    <text evidence="7">Key enzyme in folate metabolism. Catalyzes an essential reaction for de novo glycine and purine synthesis, and for DNA precursor synthesis.</text>
</comment>
<keyword evidence="6 10" id="KW-0560">Oxidoreductase</keyword>
<evidence type="ECO:0000256" key="3">
    <source>
        <dbReference type="ARBA" id="ARBA00012856"/>
    </source>
</evidence>
<evidence type="ECO:0000256" key="8">
    <source>
        <dbReference type="RuleBase" id="RU004474"/>
    </source>
</evidence>
<evidence type="ECO:0000313" key="11">
    <source>
        <dbReference type="Proteomes" id="UP000218554"/>
    </source>
</evidence>
<comment type="similarity">
    <text evidence="2 8">Belongs to the dihydrofolate reductase family.</text>
</comment>
<keyword evidence="5" id="KW-0521">NADP</keyword>
<dbReference type="GO" id="GO:0006730">
    <property type="term" value="P:one-carbon metabolic process"/>
    <property type="evidence" value="ECO:0007669"/>
    <property type="project" value="UniProtKB-KW"/>
</dbReference>
<dbReference type="InterPro" id="IPR024072">
    <property type="entry name" value="DHFR-like_dom_sf"/>
</dbReference>
<dbReference type="CDD" id="cd00209">
    <property type="entry name" value="DHFR"/>
    <property type="match status" value="1"/>
</dbReference>
<dbReference type="PROSITE" id="PS51330">
    <property type="entry name" value="DHFR_2"/>
    <property type="match status" value="1"/>
</dbReference>
<proteinExistence type="inferred from homology"/>
<dbReference type="Gene3D" id="3.40.430.10">
    <property type="entry name" value="Dihydrofolate Reductase, subunit A"/>
    <property type="match status" value="1"/>
</dbReference>
<dbReference type="Proteomes" id="UP000218554">
    <property type="component" value="Chromosome"/>
</dbReference>
<dbReference type="InterPro" id="IPR017925">
    <property type="entry name" value="DHFR_CS"/>
</dbReference>
<sequence length="201" mass="22047">MRRPSGCPDFVTDDPASVGFLAVVPAGILAAMNKTLPLCLIAALAQNRVIGRDNQLPWHLPADLKHFKALTLGKPIIMGRKTWDSLGRPLPGRLNLVVSRQAGLQLEGAEVFPDLATAIARAEVWAREEEVDEVMLIGGAQLYDQGLPEADRLYLTQVALEPEGDAFFPEVPAADWHLTSSIEHEASDTTPAYAFQVWERR</sequence>
<evidence type="ECO:0000256" key="5">
    <source>
        <dbReference type="ARBA" id="ARBA00022857"/>
    </source>
</evidence>
<dbReference type="InterPro" id="IPR001796">
    <property type="entry name" value="DHFR_dom"/>
</dbReference>
<keyword evidence="4" id="KW-0554">One-carbon metabolism</keyword>
<reference evidence="10 11" key="2">
    <citation type="journal article" date="2017" name="Int. J. Syst. Evol. Microbiol.">
        <title>Pseudomonas furukawaii sp. nov., a polychlorinated biphenyl-degrading bacterium isolated from biphenyl-contaminated soil in Japan.</title>
        <authorList>
            <person name="Kimura N."/>
            <person name="Watanabe T."/>
            <person name="Suenaga H."/>
            <person name="Fujihara H."/>
            <person name="Futagami T."/>
            <person name="Goto M."/>
            <person name="Hanada S."/>
            <person name="Hirose J."/>
        </authorList>
    </citation>
    <scope>NUCLEOTIDE SEQUENCE [LARGE SCALE GENOMIC DNA]</scope>
    <source>
        <strain evidence="11">DSM 10086 / NBRC 110670 / KF707</strain>
    </source>
</reference>
<protein>
    <recommendedName>
        <fullName evidence="3">dihydrofolate reductase</fullName>
        <ecNumber evidence="3">1.5.1.3</ecNumber>
    </recommendedName>
</protein>